<feature type="non-terminal residue" evidence="2">
    <location>
        <position position="163"/>
    </location>
</feature>
<dbReference type="EMBL" id="ALAO01000286">
    <property type="protein sequence ID" value="EKO38135.1"/>
    <property type="molecule type" value="Genomic_DNA"/>
</dbReference>
<organism evidence="2 3">
    <name type="scientific">Solidesulfovibrio magneticus str. Maddingley MBC34</name>
    <dbReference type="NCBI Taxonomy" id="1206767"/>
    <lineage>
        <taxon>Bacteria</taxon>
        <taxon>Pseudomonadati</taxon>
        <taxon>Thermodesulfobacteriota</taxon>
        <taxon>Desulfovibrionia</taxon>
        <taxon>Desulfovibrionales</taxon>
        <taxon>Desulfovibrionaceae</taxon>
        <taxon>Solidesulfovibrio</taxon>
    </lineage>
</organism>
<feature type="compositionally biased region" description="Low complexity" evidence="1">
    <location>
        <begin position="21"/>
        <end position="35"/>
    </location>
</feature>
<feature type="region of interest" description="Disordered" evidence="1">
    <location>
        <begin position="21"/>
        <end position="163"/>
    </location>
</feature>
<feature type="compositionally biased region" description="Low complexity" evidence="1">
    <location>
        <begin position="149"/>
        <end position="163"/>
    </location>
</feature>
<feature type="compositionally biased region" description="Low complexity" evidence="1">
    <location>
        <begin position="52"/>
        <end position="70"/>
    </location>
</feature>
<evidence type="ECO:0000313" key="3">
    <source>
        <dbReference type="Proteomes" id="UP000006272"/>
    </source>
</evidence>
<proteinExistence type="predicted"/>
<dbReference type="Proteomes" id="UP000006272">
    <property type="component" value="Unassembled WGS sequence"/>
</dbReference>
<evidence type="ECO:0000256" key="1">
    <source>
        <dbReference type="SAM" id="MobiDB-lite"/>
    </source>
</evidence>
<accession>K6GMF5</accession>
<comment type="caution">
    <text evidence="2">The sequence shown here is derived from an EMBL/GenBank/DDBJ whole genome shotgun (WGS) entry which is preliminary data.</text>
</comment>
<dbReference type="AlphaFoldDB" id="K6GMF5"/>
<reference evidence="2 3" key="1">
    <citation type="submission" date="2012-07" db="EMBL/GenBank/DDBJ databases">
        <title>Draft genome sequence of Desulfovibrio magneticus str. Maddingley MBC34 obtained from a metagenomic sequence of a methanogenic enrichment isolated from coal-seam formation water in Victoria, Australia.</title>
        <authorList>
            <person name="Greenfield P."/>
            <person name="Hendry P."/>
            <person name="Li D."/>
            <person name="Rosewarne C.P."/>
            <person name="Tran-Dinh N."/>
            <person name="Elbourne L.D.H."/>
            <person name="Paulsen I.T."/>
            <person name="Midgley D.J."/>
        </authorList>
    </citation>
    <scope>NUCLEOTIDE SEQUENCE [LARGE SCALE GENOMIC DNA]</scope>
    <source>
        <strain evidence="3">Maddingley MBC34</strain>
    </source>
</reference>
<evidence type="ECO:0000313" key="2">
    <source>
        <dbReference type="EMBL" id="EKO38135.1"/>
    </source>
</evidence>
<sequence length="163" mass="16046">MGKEDKITPSQRLLELIRKSSGAAGAVAPGVSNAGQAVRRPTVDPPTTAAQPDPVASAGPAGAPVVEEAVVPPPTSATDSRLEAAADANPQLVYDPYGAGPAPTPRTGGVRWPGFGEVPPAKPAAMTGFDPAMPAAGPAEVQPDLAFDLGAAPAPSGLAEAAT</sequence>
<protein>
    <submittedName>
        <fullName evidence="2">Uncharacterized protein</fullName>
    </submittedName>
</protein>
<name>K6GMF5_9BACT</name>
<feature type="compositionally biased region" description="Low complexity" evidence="1">
    <location>
        <begin position="96"/>
        <end position="109"/>
    </location>
</feature>
<gene>
    <name evidence="2" type="ORF">B193_3179</name>
</gene>